<accession>A0A016VR44</accession>
<dbReference type="Proteomes" id="UP000024635">
    <property type="component" value="Unassembled WGS sequence"/>
</dbReference>
<sequence>MSSTVWSVPSNLHCHPRPDRTSGACVFDWAAVLQQPISLTPRPNQTRTRRFVRSGEDCSISLREQTVGRSRWFEHNLKKQSSKIKLDRSRNPRVTADVIKSYNSTVHRG</sequence>
<gene>
    <name evidence="1" type="primary">Acey_s0005.g2321</name>
    <name evidence="1" type="ORF">Y032_0005g2321</name>
</gene>
<comment type="caution">
    <text evidence="1">The sequence shown here is derived from an EMBL/GenBank/DDBJ whole genome shotgun (WGS) entry which is preliminary data.</text>
</comment>
<organism evidence="1 2">
    <name type="scientific">Ancylostoma ceylanicum</name>
    <dbReference type="NCBI Taxonomy" id="53326"/>
    <lineage>
        <taxon>Eukaryota</taxon>
        <taxon>Metazoa</taxon>
        <taxon>Ecdysozoa</taxon>
        <taxon>Nematoda</taxon>
        <taxon>Chromadorea</taxon>
        <taxon>Rhabditida</taxon>
        <taxon>Rhabditina</taxon>
        <taxon>Rhabditomorpha</taxon>
        <taxon>Strongyloidea</taxon>
        <taxon>Ancylostomatidae</taxon>
        <taxon>Ancylostomatinae</taxon>
        <taxon>Ancylostoma</taxon>
    </lineage>
</organism>
<name>A0A016VR44_9BILA</name>
<evidence type="ECO:0000313" key="2">
    <source>
        <dbReference type="Proteomes" id="UP000024635"/>
    </source>
</evidence>
<keyword evidence="2" id="KW-1185">Reference proteome</keyword>
<reference evidence="2" key="1">
    <citation type="journal article" date="2015" name="Nat. Genet.">
        <title>The genome and transcriptome of the zoonotic hookworm Ancylostoma ceylanicum identify infection-specific gene families.</title>
        <authorList>
            <person name="Schwarz E.M."/>
            <person name="Hu Y."/>
            <person name="Antoshechkin I."/>
            <person name="Miller M.M."/>
            <person name="Sternberg P.W."/>
            <person name="Aroian R.V."/>
        </authorList>
    </citation>
    <scope>NUCLEOTIDE SEQUENCE</scope>
    <source>
        <strain evidence="2">HY135</strain>
    </source>
</reference>
<dbReference type="AlphaFoldDB" id="A0A016VR44"/>
<dbReference type="EMBL" id="JARK01001341">
    <property type="protein sequence ID" value="EYC29890.1"/>
    <property type="molecule type" value="Genomic_DNA"/>
</dbReference>
<proteinExistence type="predicted"/>
<protein>
    <submittedName>
        <fullName evidence="1">Uncharacterized protein</fullName>
    </submittedName>
</protein>
<evidence type="ECO:0000313" key="1">
    <source>
        <dbReference type="EMBL" id="EYC29890.1"/>
    </source>
</evidence>